<dbReference type="GO" id="GO:0016020">
    <property type="term" value="C:membrane"/>
    <property type="evidence" value="ECO:0007669"/>
    <property type="project" value="UniProtKB-SubCell"/>
</dbReference>
<feature type="transmembrane region" description="Helical" evidence="6">
    <location>
        <begin position="731"/>
        <end position="750"/>
    </location>
</feature>
<gene>
    <name evidence="8" type="ORF">ASJ80_13185</name>
</gene>
<accession>A0A2A2H916</accession>
<keyword evidence="3" id="KW-0460">Magnesium</keyword>
<evidence type="ECO:0000256" key="4">
    <source>
        <dbReference type="ARBA" id="ARBA00023136"/>
    </source>
</evidence>
<evidence type="ECO:0000259" key="7">
    <source>
        <dbReference type="PROSITE" id="PS50110"/>
    </source>
</evidence>
<keyword evidence="2" id="KW-0808">Transferase</keyword>
<dbReference type="PANTHER" id="PTHR43630">
    <property type="entry name" value="POLY-BETA-1,6-N-ACETYL-D-GLUCOSAMINE SYNTHASE"/>
    <property type="match status" value="1"/>
</dbReference>
<evidence type="ECO:0000256" key="2">
    <source>
        <dbReference type="ARBA" id="ARBA00022679"/>
    </source>
</evidence>
<dbReference type="SMART" id="SM00448">
    <property type="entry name" value="REC"/>
    <property type="match status" value="2"/>
</dbReference>
<dbReference type="Gene3D" id="3.40.50.2300">
    <property type="match status" value="2"/>
</dbReference>
<evidence type="ECO:0000313" key="9">
    <source>
        <dbReference type="Proteomes" id="UP000217784"/>
    </source>
</evidence>
<dbReference type="FunFam" id="3.90.550.10:FF:000164">
    <property type="entry name" value="Beta-(1-3)-glucosyl transferase"/>
    <property type="match status" value="1"/>
</dbReference>
<comment type="subcellular location">
    <subcellularLocation>
        <location evidence="1">Membrane</location>
    </subcellularLocation>
</comment>
<dbReference type="GO" id="GO:0016301">
    <property type="term" value="F:kinase activity"/>
    <property type="evidence" value="ECO:0007669"/>
    <property type="project" value="UniProtKB-KW"/>
</dbReference>
<feature type="transmembrane region" description="Helical" evidence="6">
    <location>
        <begin position="690"/>
        <end position="711"/>
    </location>
</feature>
<dbReference type="InterPro" id="IPR011006">
    <property type="entry name" value="CheY-like_superfamily"/>
</dbReference>
<dbReference type="PROSITE" id="PS50110">
    <property type="entry name" value="RESPONSE_REGULATORY"/>
    <property type="match status" value="2"/>
</dbReference>
<feature type="modified residue" description="4-aspartylphosphate" evidence="5">
    <location>
        <position position="253"/>
    </location>
</feature>
<keyword evidence="6" id="KW-0812">Transmembrane</keyword>
<evidence type="ECO:0000256" key="5">
    <source>
        <dbReference type="PROSITE-ProRule" id="PRU00169"/>
    </source>
</evidence>
<dbReference type="PANTHER" id="PTHR43630:SF2">
    <property type="entry name" value="GLYCOSYLTRANSFERASE"/>
    <property type="match status" value="1"/>
</dbReference>
<dbReference type="GO" id="GO:0000160">
    <property type="term" value="P:phosphorelay signal transduction system"/>
    <property type="evidence" value="ECO:0007669"/>
    <property type="project" value="InterPro"/>
</dbReference>
<evidence type="ECO:0000256" key="1">
    <source>
        <dbReference type="ARBA" id="ARBA00004370"/>
    </source>
</evidence>
<keyword evidence="6" id="KW-1133">Transmembrane helix</keyword>
<keyword evidence="5" id="KW-0597">Phosphoprotein</keyword>
<dbReference type="Proteomes" id="UP000217784">
    <property type="component" value="Unassembled WGS sequence"/>
</dbReference>
<evidence type="ECO:0000256" key="6">
    <source>
        <dbReference type="SAM" id="Phobius"/>
    </source>
</evidence>
<keyword evidence="8" id="KW-0418">Kinase</keyword>
<dbReference type="CDD" id="cd17534">
    <property type="entry name" value="REC_DC-like"/>
    <property type="match status" value="2"/>
</dbReference>
<dbReference type="SUPFAM" id="SSF53448">
    <property type="entry name" value="Nucleotide-diphospho-sugar transferases"/>
    <property type="match status" value="1"/>
</dbReference>
<feature type="transmembrane region" description="Helical" evidence="6">
    <location>
        <begin position="370"/>
        <end position="390"/>
    </location>
</feature>
<feature type="transmembrane region" description="Helical" evidence="6">
    <location>
        <begin position="664"/>
        <end position="684"/>
    </location>
</feature>
<feature type="domain" description="Response regulatory" evidence="7">
    <location>
        <begin position="203"/>
        <end position="317"/>
    </location>
</feature>
<dbReference type="EMBL" id="LMVM01000001">
    <property type="protein sequence ID" value="PAV05816.1"/>
    <property type="molecule type" value="Genomic_DNA"/>
</dbReference>
<dbReference type="InterPro" id="IPR001789">
    <property type="entry name" value="Sig_transdc_resp-reg_receiver"/>
</dbReference>
<feature type="modified residue" description="4-aspartylphosphate" evidence="5">
    <location>
        <position position="59"/>
    </location>
</feature>
<proteinExistence type="predicted"/>
<dbReference type="InterPro" id="IPR029044">
    <property type="entry name" value="Nucleotide-diphossugar_trans"/>
</dbReference>
<organism evidence="8 9">
    <name type="scientific">Methanobacterium bryantii</name>
    <dbReference type="NCBI Taxonomy" id="2161"/>
    <lineage>
        <taxon>Archaea</taxon>
        <taxon>Methanobacteriati</taxon>
        <taxon>Methanobacteriota</taxon>
        <taxon>Methanomada group</taxon>
        <taxon>Methanobacteria</taxon>
        <taxon>Methanobacteriales</taxon>
        <taxon>Methanobacteriaceae</taxon>
        <taxon>Methanobacterium</taxon>
    </lineage>
</organism>
<evidence type="ECO:0000313" key="8">
    <source>
        <dbReference type="EMBL" id="PAV05816.1"/>
    </source>
</evidence>
<feature type="domain" description="Response regulatory" evidence="7">
    <location>
        <begin position="9"/>
        <end position="123"/>
    </location>
</feature>
<sequence length="783" mass="88232">MGAGYVSSDILVVEDEHIIAMDIKLKLEDYGYRVFGIVSDGEDAVKLAAELRPDIVLMDIFLKGDIDGIVAAKSILALEIPVIYLTAHSDKVTLSRATENPASGYLVKPFEPQKLYNTIEVTLERHRKYLEEIDEIENPTHGSRNGKVGVYMDGERPRACTLIPELLDPASPQQENFKGEIIYDGDKIVQTPVDAVRDDLKPVVLVVEDEEITALDIKFRLEKLGYCVPETVRSGELAVQKACNVQPDLILMDIVLDGEMDGIEAAETLMELDIPVIYLTAYADAETVKRARKTSPYGYLVKPFEDAELYTTVEMALSKHRSDVENVTKFQNKIREKSDELKIEKTGVFFVSAVTISLAAYGMLTRSMTWLEYLLFIPAMYGVLLAVVSLKKQSPAVAFDEMPFVSIMIPAHNEEFTIARCVKSLAQLDYYLEDKRNYEIIVINDGSTDNTADVLRELKKEFKFMKIVTRKPPRSGKGKGYVLNDGLELCNGEIIAVFDADARIGPDFLKTIIPYLNEDGVEGVQARVRMYNSNENLLTAMQEVEFAIFGNVILRAKDIMGKNAFLGGNGQIATKKAIKEIGGWDGFAVTEDLNMSVKLIMNGYKIRYCGEAVVYQEAVPKWDLFFRQRIRWATGNLETLFVYLTKIMNAPIPFYKKINAIEQLFFLLLIAFVMVGYVVVILQIGNIMQFHFGAPVVIGVLSTFAFFPSLFIGLYREKALPHVIIYRSIEYWAYCLYLLPLFFAAFAGMITRKERHWAKTHHSGYEDMDEDIISGSQTDSEIV</sequence>
<dbReference type="Gene3D" id="3.90.550.10">
    <property type="entry name" value="Spore Coat Polysaccharide Biosynthesis Protein SpsA, Chain A"/>
    <property type="match status" value="1"/>
</dbReference>
<name>A0A2A2H916_METBR</name>
<reference evidence="8 9" key="1">
    <citation type="journal article" date="2017" name="BMC Genomics">
        <title>Genomic analysis of methanogenic archaea reveals a shift towards energy conservation.</title>
        <authorList>
            <person name="Gilmore S.P."/>
            <person name="Henske J.K."/>
            <person name="Sexton J.A."/>
            <person name="Solomon K.V."/>
            <person name="Seppala S."/>
            <person name="Yoo J.I."/>
            <person name="Huyett L.M."/>
            <person name="Pressman A."/>
            <person name="Cogan J.Z."/>
            <person name="Kivenson V."/>
            <person name="Peng X."/>
            <person name="Tan Y."/>
            <person name="Valentine D.L."/>
            <person name="O'Malley M.A."/>
        </authorList>
    </citation>
    <scope>NUCLEOTIDE SEQUENCE [LARGE SCALE GENOMIC DNA]</scope>
    <source>
        <strain evidence="8 9">M.o.H.</strain>
    </source>
</reference>
<keyword evidence="4 6" id="KW-0472">Membrane</keyword>
<dbReference type="AlphaFoldDB" id="A0A2A2H916"/>
<comment type="caution">
    <text evidence="8">The sequence shown here is derived from an EMBL/GenBank/DDBJ whole genome shotgun (WGS) entry which is preliminary data.</text>
</comment>
<dbReference type="Pfam" id="PF13641">
    <property type="entry name" value="Glyco_tranf_2_3"/>
    <property type="match status" value="1"/>
</dbReference>
<dbReference type="Pfam" id="PF00072">
    <property type="entry name" value="Response_reg"/>
    <property type="match status" value="2"/>
</dbReference>
<dbReference type="CDD" id="cd06423">
    <property type="entry name" value="CESA_like"/>
    <property type="match status" value="1"/>
</dbReference>
<keyword evidence="9" id="KW-1185">Reference proteome</keyword>
<evidence type="ECO:0000256" key="3">
    <source>
        <dbReference type="ARBA" id="ARBA00022842"/>
    </source>
</evidence>
<dbReference type="SUPFAM" id="SSF52172">
    <property type="entry name" value="CheY-like"/>
    <property type="match status" value="2"/>
</dbReference>
<protein>
    <submittedName>
        <fullName evidence="8">Histidine kinase</fullName>
    </submittedName>
</protein>